<organism evidence="2 3">
    <name type="scientific">Obba rivulosa</name>
    <dbReference type="NCBI Taxonomy" id="1052685"/>
    <lineage>
        <taxon>Eukaryota</taxon>
        <taxon>Fungi</taxon>
        <taxon>Dikarya</taxon>
        <taxon>Basidiomycota</taxon>
        <taxon>Agaricomycotina</taxon>
        <taxon>Agaricomycetes</taxon>
        <taxon>Polyporales</taxon>
        <taxon>Gelatoporiaceae</taxon>
        <taxon>Obba</taxon>
    </lineage>
</organism>
<protein>
    <submittedName>
        <fullName evidence="2">Uncharacterized protein</fullName>
    </submittedName>
</protein>
<dbReference type="PROSITE" id="PS51257">
    <property type="entry name" value="PROKAR_LIPOPROTEIN"/>
    <property type="match status" value="1"/>
</dbReference>
<proteinExistence type="predicted"/>
<feature type="region of interest" description="Disordered" evidence="1">
    <location>
        <begin position="1"/>
        <end position="21"/>
    </location>
</feature>
<accession>A0A8E2AMK1</accession>
<gene>
    <name evidence="2" type="ORF">OBBRIDRAFT_796205</name>
</gene>
<dbReference type="AlphaFoldDB" id="A0A8E2AMK1"/>
<dbReference type="Proteomes" id="UP000250043">
    <property type="component" value="Unassembled WGS sequence"/>
</dbReference>
<evidence type="ECO:0000313" key="3">
    <source>
        <dbReference type="Proteomes" id="UP000250043"/>
    </source>
</evidence>
<evidence type="ECO:0000313" key="2">
    <source>
        <dbReference type="EMBL" id="OCH87438.1"/>
    </source>
</evidence>
<sequence>MCASKSAKQPGATKRSTSSNITAQCTSGVSSCVPQCTAPQPSTLLSKAFVLYKFAVPNCEEERISDRTRIRCKRQVLSAASHPRND</sequence>
<dbReference type="EMBL" id="KV722485">
    <property type="protein sequence ID" value="OCH87438.1"/>
    <property type="molecule type" value="Genomic_DNA"/>
</dbReference>
<name>A0A8E2AMK1_9APHY</name>
<reference evidence="2 3" key="1">
    <citation type="submission" date="2016-07" db="EMBL/GenBank/DDBJ databases">
        <title>Draft genome of the white-rot fungus Obba rivulosa 3A-2.</title>
        <authorList>
            <consortium name="DOE Joint Genome Institute"/>
            <person name="Miettinen O."/>
            <person name="Riley R."/>
            <person name="Acob R."/>
            <person name="Barry K."/>
            <person name="Cullen D."/>
            <person name="De Vries R."/>
            <person name="Hainaut M."/>
            <person name="Hatakka A."/>
            <person name="Henrissat B."/>
            <person name="Hilden K."/>
            <person name="Kuo R."/>
            <person name="Labutti K."/>
            <person name="Lipzen A."/>
            <person name="Makela M.R."/>
            <person name="Sandor L."/>
            <person name="Spatafora J.W."/>
            <person name="Grigoriev I.V."/>
            <person name="Hibbett D.S."/>
        </authorList>
    </citation>
    <scope>NUCLEOTIDE SEQUENCE [LARGE SCALE GENOMIC DNA]</scope>
    <source>
        <strain evidence="2 3">3A-2</strain>
    </source>
</reference>
<keyword evidence="3" id="KW-1185">Reference proteome</keyword>
<evidence type="ECO:0000256" key="1">
    <source>
        <dbReference type="SAM" id="MobiDB-lite"/>
    </source>
</evidence>